<dbReference type="Gene3D" id="1.10.10.10">
    <property type="entry name" value="Winged helix-like DNA-binding domain superfamily/Winged helix DNA-binding domain"/>
    <property type="match status" value="1"/>
</dbReference>
<dbReference type="InterPro" id="IPR036388">
    <property type="entry name" value="WH-like_DNA-bd_sf"/>
</dbReference>
<gene>
    <name evidence="5" type="ORF">rosag_50480</name>
</gene>
<evidence type="ECO:0000256" key="2">
    <source>
        <dbReference type="ARBA" id="ARBA00023125"/>
    </source>
</evidence>
<feature type="domain" description="HTH luxR-type" evidence="4">
    <location>
        <begin position="300"/>
        <end position="365"/>
    </location>
</feature>
<evidence type="ECO:0000259" key="4">
    <source>
        <dbReference type="PROSITE" id="PS50043"/>
    </source>
</evidence>
<dbReference type="SUPFAM" id="SSF46894">
    <property type="entry name" value="C-terminal effector domain of the bipartite response regulators"/>
    <property type="match status" value="1"/>
</dbReference>
<proteinExistence type="predicted"/>
<keyword evidence="6" id="KW-1185">Reference proteome</keyword>
<dbReference type="InterPro" id="IPR016032">
    <property type="entry name" value="Sig_transdc_resp-reg_C-effctor"/>
</dbReference>
<keyword evidence="2" id="KW-0238">DNA-binding</keyword>
<dbReference type="RefSeq" id="WP_284352932.1">
    <property type="nucleotide sequence ID" value="NZ_BRXS01000011.1"/>
</dbReference>
<evidence type="ECO:0000256" key="1">
    <source>
        <dbReference type="ARBA" id="ARBA00023015"/>
    </source>
</evidence>
<keyword evidence="1" id="KW-0805">Transcription regulation</keyword>
<dbReference type="AlphaFoldDB" id="A0AA37Q8I3"/>
<dbReference type="InterPro" id="IPR000792">
    <property type="entry name" value="Tscrpt_reg_LuxR_C"/>
</dbReference>
<dbReference type="Proteomes" id="UP001161325">
    <property type="component" value="Unassembled WGS sequence"/>
</dbReference>
<organism evidence="5 6">
    <name type="scientific">Roseisolibacter agri</name>
    <dbReference type="NCBI Taxonomy" id="2014610"/>
    <lineage>
        <taxon>Bacteria</taxon>
        <taxon>Pseudomonadati</taxon>
        <taxon>Gemmatimonadota</taxon>
        <taxon>Gemmatimonadia</taxon>
        <taxon>Gemmatimonadales</taxon>
        <taxon>Gemmatimonadaceae</taxon>
        <taxon>Roseisolibacter</taxon>
    </lineage>
</organism>
<dbReference type="PANTHER" id="PTHR44688:SF16">
    <property type="entry name" value="DNA-BINDING TRANSCRIPTIONAL ACTIVATOR DEVR_DOSR"/>
    <property type="match status" value="1"/>
</dbReference>
<dbReference type="Pfam" id="PF00196">
    <property type="entry name" value="GerE"/>
    <property type="match status" value="1"/>
</dbReference>
<protein>
    <submittedName>
        <fullName evidence="5">LuxR family transcriptional regulator</fullName>
    </submittedName>
</protein>
<dbReference type="PANTHER" id="PTHR44688">
    <property type="entry name" value="DNA-BINDING TRANSCRIPTIONAL ACTIVATOR DEVR_DOSR"/>
    <property type="match status" value="1"/>
</dbReference>
<comment type="caution">
    <text evidence="5">The sequence shown here is derived from an EMBL/GenBank/DDBJ whole genome shotgun (WGS) entry which is preliminary data.</text>
</comment>
<evidence type="ECO:0000313" key="5">
    <source>
        <dbReference type="EMBL" id="GLC28535.1"/>
    </source>
</evidence>
<evidence type="ECO:0000256" key="3">
    <source>
        <dbReference type="ARBA" id="ARBA00023163"/>
    </source>
</evidence>
<dbReference type="GO" id="GO:0003677">
    <property type="term" value="F:DNA binding"/>
    <property type="evidence" value="ECO:0007669"/>
    <property type="project" value="UniProtKB-KW"/>
</dbReference>
<dbReference type="PROSITE" id="PS50043">
    <property type="entry name" value="HTH_LUXR_2"/>
    <property type="match status" value="1"/>
</dbReference>
<dbReference type="CDD" id="cd06170">
    <property type="entry name" value="LuxR_C_like"/>
    <property type="match status" value="1"/>
</dbReference>
<dbReference type="GO" id="GO:0006355">
    <property type="term" value="P:regulation of DNA-templated transcription"/>
    <property type="evidence" value="ECO:0007669"/>
    <property type="project" value="InterPro"/>
</dbReference>
<name>A0AA37Q8I3_9BACT</name>
<sequence>MRIALTPVETARLGDVLSLLLSPPLHQDADCWRAELARLLRTLIGAPMAALTVETADGARTYGDEVDPRAVRAYEHRFRALDLGRHRLRALGLELWSRERLWSHAQLQQSEYYNDFARPYALHDAVGLAVELRSARTHVMASLLHDQPVRSPTQRERQLALLGLVRPAFRAGMVAHLRDATGPLAACRDPRAGLIDAADEPQALYSRDGELLYRNRAMAAALDDGHRGALRHAVFEAVRAALATAADAPDAPRAATRAVRTATATYRVRAGVVVSDADGRGSSVLVSLRRHEAATATADELRARFGLTGREAQVAVLLLQRRSNAEIAEALELSEHTARHHTERVLHKLGVKSRMALADALTAPR</sequence>
<accession>A0AA37Q8I3</accession>
<reference evidence="5" key="1">
    <citation type="submission" date="2022-08" db="EMBL/GenBank/DDBJ databases">
        <title>Draft genome sequencing of Roseisolibacter agri AW1220.</title>
        <authorList>
            <person name="Tobiishi Y."/>
            <person name="Tonouchi A."/>
        </authorList>
    </citation>
    <scope>NUCLEOTIDE SEQUENCE</scope>
    <source>
        <strain evidence="5">AW1220</strain>
    </source>
</reference>
<keyword evidence="3" id="KW-0804">Transcription</keyword>
<dbReference type="SMART" id="SM00421">
    <property type="entry name" value="HTH_LUXR"/>
    <property type="match status" value="1"/>
</dbReference>
<dbReference type="EMBL" id="BRXS01000011">
    <property type="protein sequence ID" value="GLC28535.1"/>
    <property type="molecule type" value="Genomic_DNA"/>
</dbReference>
<evidence type="ECO:0000313" key="6">
    <source>
        <dbReference type="Proteomes" id="UP001161325"/>
    </source>
</evidence>
<dbReference type="PRINTS" id="PR00038">
    <property type="entry name" value="HTHLUXR"/>
</dbReference>